<comment type="caution">
    <text evidence="2">The sequence shown here is derived from an EMBL/GenBank/DDBJ whole genome shotgun (WGS) entry which is preliminary data.</text>
</comment>
<reference evidence="2 3" key="1">
    <citation type="submission" date="2018-11" db="EMBL/GenBank/DDBJ databases">
        <title>Characterization of surface water Dickeya isolates.</title>
        <authorList>
            <person name="Van Gijsegem F."/>
            <person name="Pedron J."/>
        </authorList>
    </citation>
    <scope>NUCLEOTIDE SEQUENCE [LARGE SCALE GENOMIC DNA]</scope>
    <source>
        <strain evidence="2 3">FVG10-MFV-A16</strain>
    </source>
</reference>
<evidence type="ECO:0000256" key="1">
    <source>
        <dbReference type="SAM" id="SignalP"/>
    </source>
</evidence>
<sequence length="190" mass="21546">MKKIAHTSLLIALLASLQSYASIRLVKNEDQALSNELIKYGNARGVVDIKNQSEQSFDIIEDGKYIGTIVPAKGFHKNYYPLCFIGWSTDKKTISDIVPSIGQGSFELSLCSTLDGVGKIEEKERTFIGFVYTVGLRDRYAQNYFLIELNKGNKTIEDKSQLIERFQNDAEKKSIADLRKDIKKIDKRKQ</sequence>
<proteinExistence type="predicted"/>
<organism evidence="2 3">
    <name type="scientific">Dickeya undicola</name>
    <dbReference type="NCBI Taxonomy" id="1577887"/>
    <lineage>
        <taxon>Bacteria</taxon>
        <taxon>Pseudomonadati</taxon>
        <taxon>Pseudomonadota</taxon>
        <taxon>Gammaproteobacteria</taxon>
        <taxon>Enterobacterales</taxon>
        <taxon>Pectobacteriaceae</taxon>
        <taxon>Dickeya</taxon>
    </lineage>
</organism>
<evidence type="ECO:0000313" key="2">
    <source>
        <dbReference type="EMBL" id="RNM23251.1"/>
    </source>
</evidence>
<dbReference type="RefSeq" id="WP_123250965.1">
    <property type="nucleotide sequence ID" value="NZ_RJLS01000011.1"/>
</dbReference>
<dbReference type="EMBL" id="RJLS01000011">
    <property type="protein sequence ID" value="RNM23251.1"/>
    <property type="molecule type" value="Genomic_DNA"/>
</dbReference>
<name>A0ABX9WSV4_9GAMM</name>
<keyword evidence="1" id="KW-0732">Signal</keyword>
<feature type="chain" id="PRO_5045816801" evidence="1">
    <location>
        <begin position="22"/>
        <end position="190"/>
    </location>
</feature>
<feature type="signal peptide" evidence="1">
    <location>
        <begin position="1"/>
        <end position="21"/>
    </location>
</feature>
<keyword evidence="3" id="KW-1185">Reference proteome</keyword>
<accession>A0ABX9WSV4</accession>
<protein>
    <submittedName>
        <fullName evidence="2">Uncharacterized protein</fullName>
    </submittedName>
</protein>
<evidence type="ECO:0000313" key="3">
    <source>
        <dbReference type="Proteomes" id="UP000271870"/>
    </source>
</evidence>
<gene>
    <name evidence="2" type="ORF">EFS38_12385</name>
</gene>
<dbReference type="Proteomes" id="UP000271870">
    <property type="component" value="Unassembled WGS sequence"/>
</dbReference>